<evidence type="ECO:0008006" key="3">
    <source>
        <dbReference type="Google" id="ProtNLM"/>
    </source>
</evidence>
<dbReference type="eggNOG" id="ENOG502Z966">
    <property type="taxonomic scope" value="Bacteria"/>
</dbReference>
<sequence>MTVSGKPPQVLLVAAFDSQLKWCAPLRTALESRGMVCTTVAPSDVSSALSDQQVADAGFAAVEPMSWAAIVRAAAGSDVVVCSLAGPLVQRLCRDLAALPLPAPGPVLVSGWVGIIIEKITAGYLDRAGTDVVAVNSGADLAHFSQVAAALGFPDDHLLLAGLPFLSTAPAPVRRSGPPRTVLWADQPTVPTSKAERRYVYERLIDYARRHPDREVLLKPRHRPGEDTFHRMKHHPADLLAGVDLPPNLRLDYTPITTLLERVDLLLTVSSTACLEAVDRGVRVALVADLGVHERYGNQVLIDSGLLRTFEQVGDDDLGTVSPAWRESYFAGRDRPPAEVVVDRVEKLLASEERPSRAVWDSSYVRGVWAARAAVGGSDGPPRRSRPVRLLIRLARRF</sequence>
<dbReference type="RefSeq" id="WP_007077954.1">
    <property type="nucleotide sequence ID" value="NZ_CM001024.1"/>
</dbReference>
<gene>
    <name evidence="1" type="ORF">HMPREF0063_10932</name>
</gene>
<evidence type="ECO:0000313" key="2">
    <source>
        <dbReference type="Proteomes" id="UP000003111"/>
    </source>
</evidence>
<protein>
    <recommendedName>
        <fullName evidence="3">CDP-glycerol:poly(Glycerophosphate) glycerophosphotransferase</fullName>
    </recommendedName>
</protein>
<organism evidence="1 2">
    <name type="scientific">Aeromicrobium marinum DSM 15272</name>
    <dbReference type="NCBI Taxonomy" id="585531"/>
    <lineage>
        <taxon>Bacteria</taxon>
        <taxon>Bacillati</taxon>
        <taxon>Actinomycetota</taxon>
        <taxon>Actinomycetes</taxon>
        <taxon>Propionibacteriales</taxon>
        <taxon>Nocardioidaceae</taxon>
        <taxon>Aeromicrobium</taxon>
    </lineage>
</organism>
<comment type="caution">
    <text evidence="1">The sequence shown here is derived from an EMBL/GenBank/DDBJ whole genome shotgun (WGS) entry which is preliminary data.</text>
</comment>
<evidence type="ECO:0000313" key="1">
    <source>
        <dbReference type="EMBL" id="EFQ84216.1"/>
    </source>
</evidence>
<proteinExistence type="predicted"/>
<name>E2SAE2_9ACTN</name>
<dbReference type="STRING" id="585531.HMPREF0063_10932"/>
<dbReference type="Proteomes" id="UP000003111">
    <property type="component" value="Unassembled WGS sequence"/>
</dbReference>
<dbReference type="AlphaFoldDB" id="E2SAE2"/>
<dbReference type="EMBL" id="ACLF03000003">
    <property type="protein sequence ID" value="EFQ84216.1"/>
    <property type="molecule type" value="Genomic_DNA"/>
</dbReference>
<dbReference type="Pfam" id="PF20471">
    <property type="entry name" value="DUF6716"/>
    <property type="match status" value="1"/>
</dbReference>
<dbReference type="HOGENOM" id="CLU_711552_0_0_11"/>
<dbReference type="InterPro" id="IPR046561">
    <property type="entry name" value="DUF6716"/>
</dbReference>
<keyword evidence="2" id="KW-1185">Reference proteome</keyword>
<accession>E2SAE2</accession>
<dbReference type="OrthoDB" id="8441777at2"/>
<reference evidence="1" key="1">
    <citation type="submission" date="2010-08" db="EMBL/GenBank/DDBJ databases">
        <authorList>
            <person name="Muzny D."/>
            <person name="Qin X."/>
            <person name="Buhay C."/>
            <person name="Dugan-Rocha S."/>
            <person name="Ding Y."/>
            <person name="Chen G."/>
            <person name="Hawes A."/>
            <person name="Holder M."/>
            <person name="Jhangiani S."/>
            <person name="Johnson A."/>
            <person name="Khan Z."/>
            <person name="Li Z."/>
            <person name="Liu W."/>
            <person name="Liu X."/>
            <person name="Perez L."/>
            <person name="Shen H."/>
            <person name="Wang Q."/>
            <person name="Watt J."/>
            <person name="Xi L."/>
            <person name="Xin Y."/>
            <person name="Zhou J."/>
            <person name="Deng J."/>
            <person name="Jiang H."/>
            <person name="Liu Y."/>
            <person name="Qu J."/>
            <person name="Song X.-Z."/>
            <person name="Zhang L."/>
            <person name="Villasana D."/>
            <person name="Johnson A."/>
            <person name="Liu J."/>
            <person name="Liyanage D."/>
            <person name="Lorensuhewa L."/>
            <person name="Robinson T."/>
            <person name="Song A."/>
            <person name="Song B.-B."/>
            <person name="Dinh H."/>
            <person name="Thornton R."/>
            <person name="Coyle M."/>
            <person name="Francisco L."/>
            <person name="Jackson L."/>
            <person name="Javaid M."/>
            <person name="Korchina V."/>
            <person name="Kovar C."/>
            <person name="Mata R."/>
            <person name="Mathew T."/>
            <person name="Ngo R."/>
            <person name="Nguyen L."/>
            <person name="Nguyen N."/>
            <person name="Okwuonu G."/>
            <person name="Ongeri F."/>
            <person name="Pham C."/>
            <person name="Simmons D."/>
            <person name="Wilczek-Boney K."/>
            <person name="Hale W."/>
            <person name="Jakkamsetti A."/>
            <person name="Pham P."/>
            <person name="Ruth R."/>
            <person name="San Lucas F."/>
            <person name="Warren J."/>
            <person name="Zhang J."/>
            <person name="Zhao Z."/>
            <person name="Zhou C."/>
            <person name="Zhu D."/>
            <person name="Lee S."/>
            <person name="Bess C."/>
            <person name="Blankenburg K."/>
            <person name="Forbes L."/>
            <person name="Fu Q."/>
            <person name="Gubbala S."/>
            <person name="Hirani K."/>
            <person name="Jayaseelan J.C."/>
            <person name="Lara F."/>
            <person name="Munidasa M."/>
            <person name="Palculict T."/>
            <person name="Patil S."/>
            <person name="Pu L.-L."/>
            <person name="Saada N."/>
            <person name="Tang L."/>
            <person name="Weissenberger G."/>
            <person name="Zhu Y."/>
            <person name="Hemphill L."/>
            <person name="Shang Y."/>
            <person name="Youmans B."/>
            <person name="Ayvaz T."/>
            <person name="Ross M."/>
            <person name="Santibanez J."/>
            <person name="Aqrawi P."/>
            <person name="Gross S."/>
            <person name="Joshi V."/>
            <person name="Fowler G."/>
            <person name="Nazareth L."/>
            <person name="Reid J."/>
            <person name="Worley K."/>
            <person name="Petrosino J."/>
            <person name="Highlander S."/>
            <person name="Gibbs R."/>
        </authorList>
    </citation>
    <scope>NUCLEOTIDE SEQUENCE [LARGE SCALE GENOMIC DNA]</scope>
    <source>
        <strain evidence="1">DSM 15272</strain>
    </source>
</reference>